<name>A0A2Y9D4J3_STOCA</name>
<keyword evidence="3 8" id="KW-0812">Transmembrane</keyword>
<proteinExistence type="predicted"/>
<keyword evidence="7" id="KW-0325">Glycoprotein</keyword>
<feature type="transmembrane region" description="Helical" evidence="8">
    <location>
        <begin position="373"/>
        <end position="391"/>
    </location>
</feature>
<dbReference type="PANTHER" id="PTHR42643:SF41">
    <property type="entry name" value="IONOTROPIC RECEPTOR 20A-RELATED"/>
    <property type="match status" value="1"/>
</dbReference>
<evidence type="ECO:0000256" key="1">
    <source>
        <dbReference type="ARBA" id="ARBA00004651"/>
    </source>
</evidence>
<evidence type="ECO:0000256" key="7">
    <source>
        <dbReference type="ARBA" id="ARBA00023180"/>
    </source>
</evidence>
<feature type="transmembrane region" description="Helical" evidence="8">
    <location>
        <begin position="335"/>
        <end position="353"/>
    </location>
</feature>
<evidence type="ECO:0000256" key="4">
    <source>
        <dbReference type="ARBA" id="ARBA00022989"/>
    </source>
</evidence>
<evidence type="ECO:0000256" key="2">
    <source>
        <dbReference type="ARBA" id="ARBA00022475"/>
    </source>
</evidence>
<evidence type="ECO:0000313" key="10">
    <source>
        <dbReference type="Proteomes" id="UP000095300"/>
    </source>
</evidence>
<dbReference type="GO" id="GO:0005886">
    <property type="term" value="C:plasma membrane"/>
    <property type="evidence" value="ECO:0007669"/>
    <property type="project" value="UniProtKB-SubCell"/>
</dbReference>
<dbReference type="EnsemblMetazoa" id="SCAU016885-RA">
    <property type="protein sequence ID" value="SCAU016885-PA"/>
    <property type="gene ID" value="SCAU016885"/>
</dbReference>
<feature type="transmembrane region" description="Helical" evidence="8">
    <location>
        <begin position="586"/>
        <end position="612"/>
    </location>
</feature>
<sequence length="648" mass="75409">MHTSWQIVFQVFTLLASYKANELENQILAIEKTGKQNFTCIGQLIKEIHKEAHIESLFIIEPQQSRDSRLKIIYEMGIPKLILSPGQVVQWQKLFSRNMLTVAVLQEKWQSELWRTLARSLNFIRQTRILMVMAPHLETREKLNANLLKNLENYKMTNVLICFPSNAVGDSLDITYHAVKPYPWYHLQSFTWQGEANHSFYPPHWRNFHNMSIITMPDQSITNSMVFYDGPGKWKLNGLAARLVILFAEHYNASLRYYMPLEDETLHKGMHWAELTTLTAKGLINIPMMFRPDFNGSHWLIMPYPFLVGKWLVTVPCGQRMHIKEVYTLLTTKEVTAIFLLAMLVFSLLHSVMNKVCGGTYLKPINLLLNDKIIPGLLGQAVSLTSTAWFAQKLMYLLLFLFGLNLSTSFTAHLNTMITSLPFHKEIETFEDLNRVNRKILFNTLDTKSLVDTNRLKPMENVLVYTDNNTLYRETRNSLNTSYGYAISSTLWSIYEQQQLYMGQRLFCAPPGLTLYDILPSGIPLEVNSEFKEAIEHFIFQTYTVGLQNQWYSSLFVDLVKYKQIPFSRGAPKPRNRTLNLDDFHWVWMIVLVGLGGSALTFVGEIMLHYFLRKRKWGSNQIRRRKQKVIKTAQQQQQFDNNKEKIIF</sequence>
<evidence type="ECO:0000256" key="3">
    <source>
        <dbReference type="ARBA" id="ARBA00022692"/>
    </source>
</evidence>
<evidence type="ECO:0000256" key="6">
    <source>
        <dbReference type="ARBA" id="ARBA00023170"/>
    </source>
</evidence>
<protein>
    <recommendedName>
        <fullName evidence="11">Ionotropic glutamate receptor C-terminal domain-containing protein</fullName>
    </recommendedName>
</protein>
<keyword evidence="6" id="KW-0675">Receptor</keyword>
<feature type="transmembrane region" description="Helical" evidence="8">
    <location>
        <begin position="396"/>
        <end position="414"/>
    </location>
</feature>
<evidence type="ECO:0000256" key="8">
    <source>
        <dbReference type="SAM" id="Phobius"/>
    </source>
</evidence>
<reference evidence="9" key="1">
    <citation type="submission" date="2020-05" db="UniProtKB">
        <authorList>
            <consortium name="EnsemblMetazoa"/>
        </authorList>
    </citation>
    <scope>IDENTIFICATION</scope>
    <source>
        <strain evidence="9">USDA</strain>
    </source>
</reference>
<dbReference type="Proteomes" id="UP000095300">
    <property type="component" value="Unassembled WGS sequence"/>
</dbReference>
<organism evidence="9 10">
    <name type="scientific">Stomoxys calcitrans</name>
    <name type="common">Stable fly</name>
    <name type="synonym">Conops calcitrans</name>
    <dbReference type="NCBI Taxonomy" id="35570"/>
    <lineage>
        <taxon>Eukaryota</taxon>
        <taxon>Metazoa</taxon>
        <taxon>Ecdysozoa</taxon>
        <taxon>Arthropoda</taxon>
        <taxon>Hexapoda</taxon>
        <taxon>Insecta</taxon>
        <taxon>Pterygota</taxon>
        <taxon>Neoptera</taxon>
        <taxon>Endopterygota</taxon>
        <taxon>Diptera</taxon>
        <taxon>Brachycera</taxon>
        <taxon>Muscomorpha</taxon>
        <taxon>Muscoidea</taxon>
        <taxon>Muscidae</taxon>
        <taxon>Stomoxys</taxon>
    </lineage>
</organism>
<dbReference type="PANTHER" id="PTHR42643">
    <property type="entry name" value="IONOTROPIC RECEPTOR 20A-RELATED"/>
    <property type="match status" value="1"/>
</dbReference>
<evidence type="ECO:0008006" key="11">
    <source>
        <dbReference type="Google" id="ProtNLM"/>
    </source>
</evidence>
<evidence type="ECO:0000313" key="9">
    <source>
        <dbReference type="EnsemblMetazoa" id="SCAU016885-PA"/>
    </source>
</evidence>
<dbReference type="VEuPathDB" id="VectorBase:SCAU016885"/>
<evidence type="ECO:0000256" key="5">
    <source>
        <dbReference type="ARBA" id="ARBA00023136"/>
    </source>
</evidence>
<dbReference type="AlphaFoldDB" id="A0A2Y9D4J3"/>
<keyword evidence="5 8" id="KW-0472">Membrane</keyword>
<feature type="transmembrane region" description="Helical" evidence="8">
    <location>
        <begin position="296"/>
        <end position="314"/>
    </location>
</feature>
<keyword evidence="4 8" id="KW-1133">Transmembrane helix</keyword>
<comment type="subcellular location">
    <subcellularLocation>
        <location evidence="1">Cell membrane</location>
        <topology evidence="1">Multi-pass membrane protein</topology>
    </subcellularLocation>
</comment>
<keyword evidence="10" id="KW-1185">Reference proteome</keyword>
<keyword evidence="2" id="KW-1003">Cell membrane</keyword>
<dbReference type="InterPro" id="IPR052192">
    <property type="entry name" value="Insect_Ionotropic_Sensory_Rcpt"/>
</dbReference>
<accession>A0A2Y9D4J3</accession>